<dbReference type="Pfam" id="PF05056">
    <property type="entry name" value="DUF674"/>
    <property type="match status" value="2"/>
</dbReference>
<dbReference type="AlphaFoldDB" id="A0A453LII8"/>
<dbReference type="Proteomes" id="UP000015105">
    <property type="component" value="Chromosome 5D"/>
</dbReference>
<reference evidence="2" key="1">
    <citation type="journal article" date="2014" name="Science">
        <title>Ancient hybridizations among the ancestral genomes of bread wheat.</title>
        <authorList>
            <consortium name="International Wheat Genome Sequencing Consortium,"/>
            <person name="Marcussen T."/>
            <person name="Sandve S.R."/>
            <person name="Heier L."/>
            <person name="Spannagl M."/>
            <person name="Pfeifer M."/>
            <person name="Jakobsen K.S."/>
            <person name="Wulff B.B."/>
            <person name="Steuernagel B."/>
            <person name="Mayer K.F."/>
            <person name="Olsen O.A."/>
        </authorList>
    </citation>
    <scope>NUCLEOTIDE SEQUENCE [LARGE SCALE GENOMIC DNA]</scope>
    <source>
        <strain evidence="2">cv. AL8/78</strain>
    </source>
</reference>
<reference evidence="1" key="4">
    <citation type="submission" date="2019-03" db="UniProtKB">
        <authorList>
            <consortium name="EnsemblPlants"/>
        </authorList>
    </citation>
    <scope>IDENTIFICATION</scope>
</reference>
<keyword evidence="2" id="KW-1185">Reference proteome</keyword>
<dbReference type="PANTHER" id="PTHR33103">
    <property type="entry name" value="OS01G0153900 PROTEIN"/>
    <property type="match status" value="1"/>
</dbReference>
<evidence type="ECO:0000313" key="2">
    <source>
        <dbReference type="Proteomes" id="UP000015105"/>
    </source>
</evidence>
<dbReference type="OrthoDB" id="2014278at2759"/>
<dbReference type="OMA" id="VEMRWAP"/>
<dbReference type="RefSeq" id="XP_020172679.1">
    <property type="nucleotide sequence ID" value="XM_020317090.4"/>
</dbReference>
<reference evidence="1" key="3">
    <citation type="journal article" date="2017" name="Nature">
        <title>Genome sequence of the progenitor of the wheat D genome Aegilops tauschii.</title>
        <authorList>
            <person name="Luo M.C."/>
            <person name="Gu Y.Q."/>
            <person name="Puiu D."/>
            <person name="Wang H."/>
            <person name="Twardziok S.O."/>
            <person name="Deal K.R."/>
            <person name="Huo N."/>
            <person name="Zhu T."/>
            <person name="Wang L."/>
            <person name="Wang Y."/>
            <person name="McGuire P.E."/>
            <person name="Liu S."/>
            <person name="Long H."/>
            <person name="Ramasamy R.K."/>
            <person name="Rodriguez J.C."/>
            <person name="Van S.L."/>
            <person name="Yuan L."/>
            <person name="Wang Z."/>
            <person name="Xia Z."/>
            <person name="Xiao L."/>
            <person name="Anderson O.D."/>
            <person name="Ouyang S."/>
            <person name="Liang Y."/>
            <person name="Zimin A.V."/>
            <person name="Pertea G."/>
            <person name="Qi P."/>
            <person name="Bennetzen J.L."/>
            <person name="Dai X."/>
            <person name="Dawson M.W."/>
            <person name="Muller H.G."/>
            <person name="Kugler K."/>
            <person name="Rivarola-Duarte L."/>
            <person name="Spannagl M."/>
            <person name="Mayer K.F.X."/>
            <person name="Lu F.H."/>
            <person name="Bevan M.W."/>
            <person name="Leroy P."/>
            <person name="Li P."/>
            <person name="You F.M."/>
            <person name="Sun Q."/>
            <person name="Liu Z."/>
            <person name="Lyons E."/>
            <person name="Wicker T."/>
            <person name="Salzberg S.L."/>
            <person name="Devos K.M."/>
            <person name="Dvorak J."/>
        </authorList>
    </citation>
    <scope>NUCLEOTIDE SEQUENCE [LARGE SCALE GENOMIC DNA]</scope>
    <source>
        <strain evidence="1">cv. AL8/78</strain>
    </source>
</reference>
<dbReference type="Gramene" id="AET5Gv20786200.1">
    <property type="protein sequence ID" value="AET5Gv20786200.1"/>
    <property type="gene ID" value="AET5Gv20786200"/>
</dbReference>
<dbReference type="GeneID" id="109758244"/>
<dbReference type="STRING" id="200361.A0A453LII8"/>
<sequence length="293" mass="29921">MATAAKDAASAAENKGTAAGLQMKLLVDRRSRRVLYAEARKDAVDFLIGLLRVPAGLAARVIAKHAAGAGDGAGDVHPDEAHTAPGSLGTLYAGAKALGDEFFVAAAPDRDAILCPAIPSAALALLLAGEPAAAAAATPPPAAPAPPKRYFRCAGPYGTSCRGNPTCVTDVAGLPCPVCRQPMTVEMRWSPGDAQGKLAQAAAQEAAASAGAGGYVKEVVSYLVMDDLTVEPMSTISAIMLLKKFKVADCSALEELTVDLGHKEAVLLLKAALESKTALTDVFCGGVSIDRLE</sequence>
<reference evidence="1" key="5">
    <citation type="journal article" date="2021" name="G3 (Bethesda)">
        <title>Aegilops tauschii genome assembly Aet v5.0 features greater sequence contiguity and improved annotation.</title>
        <authorList>
            <person name="Wang L."/>
            <person name="Zhu T."/>
            <person name="Rodriguez J.C."/>
            <person name="Deal K.R."/>
            <person name="Dubcovsky J."/>
            <person name="McGuire P.E."/>
            <person name="Lux T."/>
            <person name="Spannagl M."/>
            <person name="Mayer K.F.X."/>
            <person name="Baldrich P."/>
            <person name="Meyers B.C."/>
            <person name="Huo N."/>
            <person name="Gu Y.Q."/>
            <person name="Zhou H."/>
            <person name="Devos K.M."/>
            <person name="Bennetzen J.L."/>
            <person name="Unver T."/>
            <person name="Budak H."/>
            <person name="Gulick P.J."/>
            <person name="Galiba G."/>
            <person name="Kalapos B."/>
            <person name="Nelson D.R."/>
            <person name="Li P."/>
            <person name="You F.M."/>
            <person name="Luo M.C."/>
            <person name="Dvorak J."/>
        </authorList>
    </citation>
    <scope>NUCLEOTIDE SEQUENCE [LARGE SCALE GENOMIC DNA]</scope>
    <source>
        <strain evidence="1">cv. AL8/78</strain>
    </source>
</reference>
<dbReference type="PANTHER" id="PTHR33103:SF19">
    <property type="entry name" value="OS09G0544700 PROTEIN"/>
    <property type="match status" value="1"/>
</dbReference>
<dbReference type="EnsemblPlants" id="AET5Gv20786200.1">
    <property type="protein sequence ID" value="AET5Gv20786200.1"/>
    <property type="gene ID" value="AET5Gv20786200"/>
</dbReference>
<proteinExistence type="predicted"/>
<reference evidence="2" key="2">
    <citation type="journal article" date="2017" name="Nat. Plants">
        <title>The Aegilops tauschii genome reveals multiple impacts of transposons.</title>
        <authorList>
            <person name="Zhao G."/>
            <person name="Zou C."/>
            <person name="Li K."/>
            <person name="Wang K."/>
            <person name="Li T."/>
            <person name="Gao L."/>
            <person name="Zhang X."/>
            <person name="Wang H."/>
            <person name="Yang Z."/>
            <person name="Liu X."/>
            <person name="Jiang W."/>
            <person name="Mao L."/>
            <person name="Kong X."/>
            <person name="Jiao Y."/>
            <person name="Jia J."/>
        </authorList>
    </citation>
    <scope>NUCLEOTIDE SEQUENCE [LARGE SCALE GENOMIC DNA]</scope>
    <source>
        <strain evidence="2">cv. AL8/78</strain>
    </source>
</reference>
<dbReference type="InterPro" id="IPR007750">
    <property type="entry name" value="DUF674"/>
</dbReference>
<evidence type="ECO:0000313" key="1">
    <source>
        <dbReference type="EnsemblPlants" id="AET5Gv20786200.1"/>
    </source>
</evidence>
<dbReference type="KEGG" id="ats:109758244"/>
<name>A0A453LII8_AEGTS</name>
<accession>A0A453LII8</accession>
<protein>
    <submittedName>
        <fullName evidence="1">Uncharacterized protein</fullName>
    </submittedName>
</protein>
<organism evidence="1 2">
    <name type="scientific">Aegilops tauschii subsp. strangulata</name>
    <name type="common">Goatgrass</name>
    <dbReference type="NCBI Taxonomy" id="200361"/>
    <lineage>
        <taxon>Eukaryota</taxon>
        <taxon>Viridiplantae</taxon>
        <taxon>Streptophyta</taxon>
        <taxon>Embryophyta</taxon>
        <taxon>Tracheophyta</taxon>
        <taxon>Spermatophyta</taxon>
        <taxon>Magnoliopsida</taxon>
        <taxon>Liliopsida</taxon>
        <taxon>Poales</taxon>
        <taxon>Poaceae</taxon>
        <taxon>BOP clade</taxon>
        <taxon>Pooideae</taxon>
        <taxon>Triticodae</taxon>
        <taxon>Triticeae</taxon>
        <taxon>Triticinae</taxon>
        <taxon>Aegilops</taxon>
    </lineage>
</organism>